<comment type="caution">
    <text evidence="2">The sequence shown here is derived from an EMBL/GenBank/DDBJ whole genome shotgun (WGS) entry which is preliminary data.</text>
</comment>
<evidence type="ECO:0000313" key="2">
    <source>
        <dbReference type="EMBL" id="THU48702.1"/>
    </source>
</evidence>
<sequence length="717" mass="79536">MQSKELAFELIGTVADATLTGAAEQKYDISKKQGAEVSFFQSRAIIHQFNEFCVKDVRDDNLDNNCPSRSQNKMTSGISDEDGSIMLKLMVVVSVDTVTVMDIKFINVHEDNSAAKNMKTDSSSKKSDYYMEKEASDVICISYNHPQRGLRRSLPGTEHESMNKKGLQLYAIFFASVWCIKGNSCKFLHEKDGVGCTSQVAKEDWATSGDFIDCKGAEVSFFQSRAIIHQFNEFCVKDVRDDNLDNNCPSRSQNKMTSGISDEDGSIMLKLMVVVSVDTVTVMDIKFINVHEDNSAAKNMKTDSSSKKSDYYMEKEASDVICISYNHPQRGLRRSLPGTEHESMNKKGLQLYAIFFASVWCIKGNSCKFLHEKDGVGCTSQVAKEDWATSGDFIDCKRSLIRTCGGEIHGLAQFRNDDNLLASKNSSKEHFQDLIISLVDHLQHPMSIRISTTPILLEKGPGIRLTYVSPPFGAEHGYNVKKSLNSSDPGYEGMLGKSWHEYCGYFNGMAPPNPTTVDEEGQTDISSNTRKVDKGEDIKESKAEKIFHTALVDFVKQLLKTIWKEGHSSRDAHKMIVKKAAEKVINALQPHHVPIDRVDKGSSFGIQAKALEGYGGLCKIINPGPSISVGLQFCTQISAHGSNLNVWWAYLKLLCKKFSKIIGVQSSQLNHLGVLHRQQQQCKIDEDGFQKSALGSEQPNIVTNSSNAAACKPPVVS</sequence>
<name>A0A4S8IMC0_MUSBA</name>
<gene>
    <name evidence="2" type="ORF">C4D60_Mb06t01780</name>
</gene>
<dbReference type="AlphaFoldDB" id="A0A4S8IMC0"/>
<protein>
    <recommendedName>
        <fullName evidence="4">C3H1-type domain-containing protein</fullName>
    </recommendedName>
</protein>
<dbReference type="PANTHER" id="PTHR36886">
    <property type="entry name" value="PROTEIN FRIGIDA-ESSENTIAL 1"/>
    <property type="match status" value="1"/>
</dbReference>
<organism evidence="2 3">
    <name type="scientific">Musa balbisiana</name>
    <name type="common">Banana</name>
    <dbReference type="NCBI Taxonomy" id="52838"/>
    <lineage>
        <taxon>Eukaryota</taxon>
        <taxon>Viridiplantae</taxon>
        <taxon>Streptophyta</taxon>
        <taxon>Embryophyta</taxon>
        <taxon>Tracheophyta</taxon>
        <taxon>Spermatophyta</taxon>
        <taxon>Magnoliopsida</taxon>
        <taxon>Liliopsida</taxon>
        <taxon>Zingiberales</taxon>
        <taxon>Musaceae</taxon>
        <taxon>Musa</taxon>
    </lineage>
</organism>
<proteinExistence type="predicted"/>
<evidence type="ECO:0000256" key="1">
    <source>
        <dbReference type="SAM" id="MobiDB-lite"/>
    </source>
</evidence>
<evidence type="ECO:0008006" key="4">
    <source>
        <dbReference type="Google" id="ProtNLM"/>
    </source>
</evidence>
<dbReference type="EMBL" id="PYDT01000009">
    <property type="protein sequence ID" value="THU48702.1"/>
    <property type="molecule type" value="Genomic_DNA"/>
</dbReference>
<accession>A0A4S8IMC0</accession>
<feature type="region of interest" description="Disordered" evidence="1">
    <location>
        <begin position="516"/>
        <end position="536"/>
    </location>
</feature>
<keyword evidence="3" id="KW-1185">Reference proteome</keyword>
<dbReference type="PANTHER" id="PTHR36886:SF3">
    <property type="entry name" value="PROTEIN FRIGIDA-ESSENTIAL 1"/>
    <property type="match status" value="1"/>
</dbReference>
<reference evidence="2 3" key="1">
    <citation type="journal article" date="2019" name="Nat. Plants">
        <title>Genome sequencing of Musa balbisiana reveals subgenome evolution and function divergence in polyploid bananas.</title>
        <authorList>
            <person name="Yao X."/>
        </authorList>
    </citation>
    <scope>NUCLEOTIDE SEQUENCE [LARGE SCALE GENOMIC DNA]</scope>
    <source>
        <strain evidence="3">cv. DH-PKW</strain>
        <tissue evidence="2">Leaves</tissue>
    </source>
</reference>
<dbReference type="STRING" id="52838.A0A4S8IMC0"/>
<dbReference type="InterPro" id="IPR052650">
    <property type="entry name" value="Zinc_finger_CCCH"/>
</dbReference>
<dbReference type="Proteomes" id="UP000317650">
    <property type="component" value="Chromosome 6"/>
</dbReference>
<evidence type="ECO:0000313" key="3">
    <source>
        <dbReference type="Proteomes" id="UP000317650"/>
    </source>
</evidence>